<dbReference type="SUPFAM" id="SSF56801">
    <property type="entry name" value="Acetyl-CoA synthetase-like"/>
    <property type="match status" value="1"/>
</dbReference>
<dbReference type="PANTHER" id="PTHR43439:SF2">
    <property type="entry name" value="ENZYME, PUTATIVE (JCVI)-RELATED"/>
    <property type="match status" value="1"/>
</dbReference>
<dbReference type="Gene3D" id="3.40.50.12780">
    <property type="entry name" value="N-terminal domain of ligase-like"/>
    <property type="match status" value="1"/>
</dbReference>
<dbReference type="InterPro" id="IPR051414">
    <property type="entry name" value="Adenylate-forming_Reductase"/>
</dbReference>
<keyword evidence="2" id="KW-0597">Phosphoprotein</keyword>
<evidence type="ECO:0000256" key="1">
    <source>
        <dbReference type="ARBA" id="ARBA00022450"/>
    </source>
</evidence>
<keyword evidence="1" id="KW-0596">Phosphopantetheine</keyword>
<dbReference type="InterPro" id="IPR013120">
    <property type="entry name" value="FAR_NAD-bd"/>
</dbReference>
<dbReference type="Pfam" id="PF00501">
    <property type="entry name" value="AMP-binding"/>
    <property type="match status" value="1"/>
</dbReference>
<dbReference type="Pfam" id="PF07993">
    <property type="entry name" value="NAD_binding_4"/>
    <property type="match status" value="1"/>
</dbReference>
<protein>
    <recommendedName>
        <fullName evidence="7">Acetyl-CoA synthetase-like protein</fullName>
    </recommendedName>
</protein>
<sequence length="821" mass="91496">MAPKKFLRDLPLTLSSGIAPIPRKFKIPPLDGSLALPEIYDWHFAENPNKTLFMYESEPAGYTHITYREVVPASHRASQWIASAISVDLDEVTDETPPVAIIATSDTITHFCVQLGLLKAGISYICITPRTSPAVVAHLAEKVGVNFAFHSSEPAVVALVQEASELMKQTYSRSLRYSPMPEFRDIFTDGAYPILKKRKYNMDFVATYSHSSGSSGSFPKPIPWTHAFILQVSMAPLFGDVDVCEEVFACHSVSMTHGTGQHFLAWIVSSGIVMAVFKPSIPAKFPTPEATYQALAKLGPDYIWVFANFLENWSADLEKVEVLKKAKRSIFVGSMLKKDVGDYLARCGVQIYPLYGMAEAGVLGSFLPPPQGLEWEYFPLTAHSGGHFVDQGDNLYELILVEDQYKRIGVSNSTFEGARAYETRDSFIRHPSKPGYWKACGRLDDRLVHPNGEKTNPVPMEHIIDMDPRVKSAIVFGNGRNRCGVLIQLEESFLFDPVDSDLLSTFRQYILPKVEAANKVAPSYSRIYPEMVMVSSPSKPFTYTEKGTLRRKEILKAYASEIDTLYSELDEGVGIEISFPADATYDNIVTFVQAVLHTIPLNVPEDEDVFRYGCTSLQATRIEIIIRSSLRKVLEDSAVKSLRNFVYEYQTPQAIAEYLSLALKEAKSTSAASHMGEMKKLLASLVTDFPIFRGISEHASAEISSDHVVILVTGTTGALGSNVLAEVLNDDSVSRIYALNRRHESVVLRERQRQAFFEQGLTGEQLDHRKLELLEGDLTQAHFGLDPGTFEEVSSPLLLENFLLTIQQYDRCNKGSRISIT</sequence>
<evidence type="ECO:0000259" key="4">
    <source>
        <dbReference type="Pfam" id="PF07993"/>
    </source>
</evidence>
<feature type="domain" description="Thioester reductase (TE)" evidence="4">
    <location>
        <begin position="712"/>
        <end position="794"/>
    </location>
</feature>
<feature type="domain" description="AMP-dependent synthetase/ligase" evidence="3">
    <location>
        <begin position="42"/>
        <end position="370"/>
    </location>
</feature>
<name>A0ABR3EV43_9AGAR</name>
<dbReference type="InterPro" id="IPR036291">
    <property type="entry name" value="NAD(P)-bd_dom_sf"/>
</dbReference>
<accession>A0ABR3EV43</accession>
<comment type="caution">
    <text evidence="5">The sequence shown here is derived from an EMBL/GenBank/DDBJ whole genome shotgun (WGS) entry which is preliminary data.</text>
</comment>
<dbReference type="SUPFAM" id="SSF51735">
    <property type="entry name" value="NAD(P)-binding Rossmann-fold domains"/>
    <property type="match status" value="1"/>
</dbReference>
<evidence type="ECO:0000256" key="2">
    <source>
        <dbReference type="ARBA" id="ARBA00022553"/>
    </source>
</evidence>
<evidence type="ECO:0000259" key="3">
    <source>
        <dbReference type="Pfam" id="PF00501"/>
    </source>
</evidence>
<dbReference type="PANTHER" id="PTHR43439">
    <property type="entry name" value="PHENYLACETATE-COENZYME A LIGASE"/>
    <property type="match status" value="1"/>
</dbReference>
<keyword evidence="6" id="KW-1185">Reference proteome</keyword>
<evidence type="ECO:0000313" key="5">
    <source>
        <dbReference type="EMBL" id="KAL0566769.1"/>
    </source>
</evidence>
<gene>
    <name evidence="5" type="ORF">V5O48_015232</name>
</gene>
<dbReference type="InterPro" id="IPR042099">
    <property type="entry name" value="ANL_N_sf"/>
</dbReference>
<proteinExistence type="predicted"/>
<organism evidence="5 6">
    <name type="scientific">Marasmius crinis-equi</name>
    <dbReference type="NCBI Taxonomy" id="585013"/>
    <lineage>
        <taxon>Eukaryota</taxon>
        <taxon>Fungi</taxon>
        <taxon>Dikarya</taxon>
        <taxon>Basidiomycota</taxon>
        <taxon>Agaricomycotina</taxon>
        <taxon>Agaricomycetes</taxon>
        <taxon>Agaricomycetidae</taxon>
        <taxon>Agaricales</taxon>
        <taxon>Marasmiineae</taxon>
        <taxon>Marasmiaceae</taxon>
        <taxon>Marasmius</taxon>
    </lineage>
</organism>
<dbReference type="InterPro" id="IPR000873">
    <property type="entry name" value="AMP-dep_synth/lig_dom"/>
</dbReference>
<evidence type="ECO:0008006" key="7">
    <source>
        <dbReference type="Google" id="ProtNLM"/>
    </source>
</evidence>
<reference evidence="5 6" key="1">
    <citation type="submission" date="2024-02" db="EMBL/GenBank/DDBJ databases">
        <title>A draft genome for the cacao thread blight pathogen Marasmius crinis-equi.</title>
        <authorList>
            <person name="Cohen S.P."/>
            <person name="Baruah I.K."/>
            <person name="Amoako-Attah I."/>
            <person name="Bukari Y."/>
            <person name="Meinhardt L.W."/>
            <person name="Bailey B.A."/>
        </authorList>
    </citation>
    <scope>NUCLEOTIDE SEQUENCE [LARGE SCALE GENOMIC DNA]</scope>
    <source>
        <strain evidence="5 6">GH-76</strain>
    </source>
</reference>
<dbReference type="EMBL" id="JBAHYK010001781">
    <property type="protein sequence ID" value="KAL0566769.1"/>
    <property type="molecule type" value="Genomic_DNA"/>
</dbReference>
<dbReference type="Pfam" id="PF23562">
    <property type="entry name" value="AMP-binding_C_3"/>
    <property type="match status" value="1"/>
</dbReference>
<dbReference type="Gene3D" id="3.40.50.720">
    <property type="entry name" value="NAD(P)-binding Rossmann-like Domain"/>
    <property type="match status" value="1"/>
</dbReference>
<dbReference type="Proteomes" id="UP001465976">
    <property type="component" value="Unassembled WGS sequence"/>
</dbReference>
<evidence type="ECO:0000313" key="6">
    <source>
        <dbReference type="Proteomes" id="UP001465976"/>
    </source>
</evidence>